<name>A0AAV5D4W7_ELECO</name>
<evidence type="ECO:0000313" key="3">
    <source>
        <dbReference type="Proteomes" id="UP001054889"/>
    </source>
</evidence>
<gene>
    <name evidence="2" type="primary">ga23714</name>
    <name evidence="2" type="ORF">PR202_ga23714</name>
</gene>
<dbReference type="Proteomes" id="UP001054889">
    <property type="component" value="Unassembled WGS sequence"/>
</dbReference>
<sequence>MTLLAAITNPSTKPAAGGNPAPIVLTPGAAPPRAPTSSAVPTPIPPSTWSLATSDPALATAASFFASSISSATPRLRILLANFLNALTQALSLPPPSTSIPDAIKAIAPYFPATIAPLVASAAARIADYDVLLALAQSRLLSHPPPELISSLSDNDRVDLVCAVLRQATDLRSSEILAGLRCFLSPASEKAYDAMVDVKNLWKDAAVSAVNKCRDDSMGMVFTDAARRVALLLMMGHDGFSSPEVCLHYLLASGNVDPVVLGAAVAELDGGEVVRLLRYLNKWIEKYRRFPDAQPCPEAASMLGLEQCDCVPPSGSVARALGVVLDNHFSHLVLNADVREDLRSADMMLKELAAEAVSSGPILDLLCRLQRDK</sequence>
<organism evidence="2 3">
    <name type="scientific">Eleusine coracana subsp. coracana</name>
    <dbReference type="NCBI Taxonomy" id="191504"/>
    <lineage>
        <taxon>Eukaryota</taxon>
        <taxon>Viridiplantae</taxon>
        <taxon>Streptophyta</taxon>
        <taxon>Embryophyta</taxon>
        <taxon>Tracheophyta</taxon>
        <taxon>Spermatophyta</taxon>
        <taxon>Magnoliopsida</taxon>
        <taxon>Liliopsida</taxon>
        <taxon>Poales</taxon>
        <taxon>Poaceae</taxon>
        <taxon>PACMAD clade</taxon>
        <taxon>Chloridoideae</taxon>
        <taxon>Cynodonteae</taxon>
        <taxon>Eleusininae</taxon>
        <taxon>Eleusine</taxon>
    </lineage>
</organism>
<reference evidence="2" key="1">
    <citation type="journal article" date="2018" name="DNA Res.">
        <title>Multiple hybrid de novo genome assembly of finger millet, an orphan allotetraploid crop.</title>
        <authorList>
            <person name="Hatakeyama M."/>
            <person name="Aluri S."/>
            <person name="Balachadran M.T."/>
            <person name="Sivarajan S.R."/>
            <person name="Patrignani A."/>
            <person name="Gruter S."/>
            <person name="Poveda L."/>
            <person name="Shimizu-Inatsugi R."/>
            <person name="Baeten J."/>
            <person name="Francoijs K.J."/>
            <person name="Nataraja K.N."/>
            <person name="Reddy Y.A.N."/>
            <person name="Phadnis S."/>
            <person name="Ravikumar R.L."/>
            <person name="Schlapbach R."/>
            <person name="Sreeman S.M."/>
            <person name="Shimizu K.K."/>
        </authorList>
    </citation>
    <scope>NUCLEOTIDE SEQUENCE</scope>
</reference>
<evidence type="ECO:0000256" key="1">
    <source>
        <dbReference type="SAM" id="MobiDB-lite"/>
    </source>
</evidence>
<dbReference type="EMBL" id="BQKI01000012">
    <property type="protein sequence ID" value="GJN06029.1"/>
    <property type="molecule type" value="Genomic_DNA"/>
</dbReference>
<accession>A0AAV5D4W7</accession>
<protein>
    <submittedName>
        <fullName evidence="2">Uncharacterized protein</fullName>
    </submittedName>
</protein>
<dbReference type="AlphaFoldDB" id="A0AAV5D4W7"/>
<keyword evidence="3" id="KW-1185">Reference proteome</keyword>
<comment type="caution">
    <text evidence="2">The sequence shown here is derived from an EMBL/GenBank/DDBJ whole genome shotgun (WGS) entry which is preliminary data.</text>
</comment>
<reference evidence="2" key="2">
    <citation type="submission" date="2021-12" db="EMBL/GenBank/DDBJ databases">
        <title>Resequencing data analysis of finger millet.</title>
        <authorList>
            <person name="Hatakeyama M."/>
            <person name="Aluri S."/>
            <person name="Balachadran M.T."/>
            <person name="Sivarajan S.R."/>
            <person name="Poveda L."/>
            <person name="Shimizu-Inatsugi R."/>
            <person name="Schlapbach R."/>
            <person name="Sreeman S.M."/>
            <person name="Shimizu K.K."/>
        </authorList>
    </citation>
    <scope>NUCLEOTIDE SEQUENCE</scope>
</reference>
<feature type="region of interest" description="Disordered" evidence="1">
    <location>
        <begin position="9"/>
        <end position="41"/>
    </location>
</feature>
<proteinExistence type="predicted"/>
<dbReference type="PANTHER" id="PTHR37181">
    <property type="entry name" value="F6A14.6 PROTEIN"/>
    <property type="match status" value="1"/>
</dbReference>
<evidence type="ECO:0000313" key="2">
    <source>
        <dbReference type="EMBL" id="GJN06029.1"/>
    </source>
</evidence>
<dbReference type="PANTHER" id="PTHR37181:SF1">
    <property type="entry name" value="F6A14.6 PROTEIN"/>
    <property type="match status" value="1"/>
</dbReference>